<evidence type="ECO:0000313" key="2">
    <source>
        <dbReference type="Proteomes" id="UP000756132"/>
    </source>
</evidence>
<proteinExistence type="predicted"/>
<reference evidence="1" key="2">
    <citation type="journal article" date="2022" name="Microb. Genom.">
        <title>A chromosome-scale genome assembly of the tomato pathogen Cladosporium fulvum reveals a compartmentalized genome architecture and the presence of a dispensable chromosome.</title>
        <authorList>
            <person name="Zaccaron A.Z."/>
            <person name="Chen L.H."/>
            <person name="Samaras A."/>
            <person name="Stergiopoulos I."/>
        </authorList>
    </citation>
    <scope>NUCLEOTIDE SEQUENCE</scope>
    <source>
        <strain evidence="1">Race5_Kim</strain>
    </source>
</reference>
<reference evidence="1" key="1">
    <citation type="submission" date="2021-12" db="EMBL/GenBank/DDBJ databases">
        <authorList>
            <person name="Zaccaron A."/>
            <person name="Stergiopoulos I."/>
        </authorList>
    </citation>
    <scope>NUCLEOTIDE SEQUENCE</scope>
    <source>
        <strain evidence="1">Race5_Kim</strain>
    </source>
</reference>
<gene>
    <name evidence="1" type="ORF">CLAFUR5_02449</name>
</gene>
<accession>A0A9Q8LBV1</accession>
<keyword evidence="2" id="KW-1185">Reference proteome</keyword>
<organism evidence="1 2">
    <name type="scientific">Passalora fulva</name>
    <name type="common">Tomato leaf mold</name>
    <name type="synonym">Cladosporium fulvum</name>
    <dbReference type="NCBI Taxonomy" id="5499"/>
    <lineage>
        <taxon>Eukaryota</taxon>
        <taxon>Fungi</taxon>
        <taxon>Dikarya</taxon>
        <taxon>Ascomycota</taxon>
        <taxon>Pezizomycotina</taxon>
        <taxon>Dothideomycetes</taxon>
        <taxon>Dothideomycetidae</taxon>
        <taxon>Mycosphaerellales</taxon>
        <taxon>Mycosphaerellaceae</taxon>
        <taxon>Fulvia</taxon>
    </lineage>
</organism>
<protein>
    <submittedName>
        <fullName evidence="1">Uncharacterized protein</fullName>
    </submittedName>
</protein>
<dbReference type="EMBL" id="CP090164">
    <property type="protein sequence ID" value="UJO14516.1"/>
    <property type="molecule type" value="Genomic_DNA"/>
</dbReference>
<dbReference type="Proteomes" id="UP000756132">
    <property type="component" value="Chromosome 2"/>
</dbReference>
<dbReference type="GeneID" id="71982327"/>
<sequence length="387" mass="43843">MAPPSTVMVRFEIVNMYRNTTALLGRPVELDTSMDALIHSLGPVLRSTAEVHRQDLFELDSLPKGRRGFYGRFNLNFDEDHMPIRNTLVHEDRYGLCRFQGIKDLFTTAEIEKAEGSGTPLVVPLLLSLRDMRLKTSSDGSYEIGADFGSAPKLHAVIVENDLSHQSLEGKLKFTSAYEGRFAYRRLDPASGEHAFVSIPGDKTMNQVESLDWYTCRQDLLDWVVQMAHAGETSRTGEPMMTFNSFKRSPAIQPCPEVKTLYLIVRLVNEIGSIGLGHVQLLPMILLRIKDGKLRSKRVKNILMAVMVRYPIARASEIMAVETRSQWEIQLWVMPQVDREQRKLHLYEKQDVKEFLNPAWFGDGGAACLYVEAHLVPRFSSGRMRGG</sequence>
<name>A0A9Q8LBV1_PASFU</name>
<dbReference type="KEGG" id="ffu:CLAFUR5_02449"/>
<evidence type="ECO:0000313" key="1">
    <source>
        <dbReference type="EMBL" id="UJO14516.1"/>
    </source>
</evidence>
<dbReference type="RefSeq" id="XP_047758882.1">
    <property type="nucleotide sequence ID" value="XM_047901597.1"/>
</dbReference>
<dbReference type="AlphaFoldDB" id="A0A9Q8LBV1"/>